<evidence type="ECO:0000313" key="5">
    <source>
        <dbReference type="Proteomes" id="UP000236197"/>
    </source>
</evidence>
<feature type="domain" description="C4-type zinc ribbon" evidence="2">
    <location>
        <begin position="204"/>
        <end position="236"/>
    </location>
</feature>
<dbReference type="InterPro" id="IPR056003">
    <property type="entry name" value="CT398_CC_hairpin"/>
</dbReference>
<reference evidence="5" key="1">
    <citation type="submission" date="2018-01" db="EMBL/GenBank/DDBJ databases">
        <title>Rubneribacter badeniensis gen. nov., sp. nov., and Colonibacter rubneri, gen. nov., sp. nov., WGS of new members of the Eggerthellaceae.</title>
        <authorList>
            <person name="Danylec N."/>
            <person name="Stoll D.A."/>
            <person name="Doetsch A."/>
            <person name="Kulling S.E."/>
            <person name="Huch M."/>
        </authorList>
    </citation>
    <scope>NUCLEOTIDE SEQUENCE [LARGE SCALE GENOMIC DNA]</scope>
    <source>
        <strain evidence="5">ResAG-96</strain>
    </source>
</reference>
<accession>A0A2K2U8Z7</accession>
<dbReference type="Pfam" id="PF24481">
    <property type="entry name" value="CT398_CC"/>
    <property type="match status" value="1"/>
</dbReference>
<gene>
    <name evidence="4" type="ORF">C2L71_11130</name>
</gene>
<evidence type="ECO:0000256" key="1">
    <source>
        <dbReference type="SAM" id="Coils"/>
    </source>
</evidence>
<dbReference type="Pfam" id="PF02591">
    <property type="entry name" value="Zn_ribbon_9"/>
    <property type="match status" value="1"/>
</dbReference>
<dbReference type="EMBL" id="PPEK01000020">
    <property type="protein sequence ID" value="PNV66807.1"/>
    <property type="molecule type" value="Genomic_DNA"/>
</dbReference>
<dbReference type="OrthoDB" id="9784388at2"/>
<feature type="coiled-coil region" evidence="1">
    <location>
        <begin position="103"/>
        <end position="147"/>
    </location>
</feature>
<protein>
    <submittedName>
        <fullName evidence="4">Uncharacterized protein</fullName>
    </submittedName>
</protein>
<organism evidence="4 5">
    <name type="scientific">Enteroscipio rubneri</name>
    <dbReference type="NCBI Taxonomy" id="2070686"/>
    <lineage>
        <taxon>Bacteria</taxon>
        <taxon>Bacillati</taxon>
        <taxon>Actinomycetota</taxon>
        <taxon>Coriobacteriia</taxon>
        <taxon>Eggerthellales</taxon>
        <taxon>Eggerthellaceae</taxon>
        <taxon>Enteroscipio</taxon>
    </lineage>
</organism>
<keyword evidence="1" id="KW-0175">Coiled coil</keyword>
<dbReference type="AlphaFoldDB" id="A0A2K2U8Z7"/>
<comment type="caution">
    <text evidence="4">The sequence shown here is derived from an EMBL/GenBank/DDBJ whole genome shotgun (WGS) entry which is preliminary data.</text>
</comment>
<name>A0A2K2U8Z7_9ACTN</name>
<sequence length="239" mass="26282">MRVDTDDLATLLKMQHIDLDIMRASKKLQQLPQRTAILEARTKKRGIEEKRDQLDALHAEADARLARISEEDGLLVEKQRRVQEEIDASHGGYRDVEARSKELNGLAKRRNTLEGELSAVSDELSKIEGVQVQVAKMMSDLDKQEAQATESFVREGGALKQDLARLETERAHLSASLPEDLAALYEKTAARTGGVAVGRLQGGSCGVCRMAIEGGRLIDMKAKGNVAPCPQCGRLLIIE</sequence>
<evidence type="ECO:0000313" key="4">
    <source>
        <dbReference type="EMBL" id="PNV66807.1"/>
    </source>
</evidence>
<proteinExistence type="predicted"/>
<dbReference type="Proteomes" id="UP000236197">
    <property type="component" value="Unassembled WGS sequence"/>
</dbReference>
<dbReference type="InterPro" id="IPR003743">
    <property type="entry name" value="Zf-RING_7"/>
</dbReference>
<dbReference type="Gene3D" id="1.10.287.1490">
    <property type="match status" value="1"/>
</dbReference>
<evidence type="ECO:0000259" key="3">
    <source>
        <dbReference type="Pfam" id="PF24481"/>
    </source>
</evidence>
<dbReference type="RefSeq" id="WP_103265830.1">
    <property type="nucleotide sequence ID" value="NZ_CABMLE010000020.1"/>
</dbReference>
<evidence type="ECO:0000259" key="2">
    <source>
        <dbReference type="Pfam" id="PF02591"/>
    </source>
</evidence>
<keyword evidence="5" id="KW-1185">Reference proteome</keyword>
<feature type="domain" description="CT398-like coiled coil hairpin" evidence="3">
    <location>
        <begin position="14"/>
        <end position="193"/>
    </location>
</feature>